<dbReference type="PANTHER" id="PTHR36318">
    <property type="entry name" value="OS06G0581300 PROTEIN"/>
    <property type="match status" value="1"/>
</dbReference>
<keyword evidence="1" id="KW-1133">Transmembrane helix</keyword>
<feature type="transmembrane region" description="Helical" evidence="1">
    <location>
        <begin position="15"/>
        <end position="38"/>
    </location>
</feature>
<dbReference type="PANTHER" id="PTHR36318:SF3">
    <property type="entry name" value="OS06G0581300 PROTEIN"/>
    <property type="match status" value="1"/>
</dbReference>
<dbReference type="EMBL" id="HBIB01016618">
    <property type="protein sequence ID" value="CAE0248558.1"/>
    <property type="molecule type" value="Transcribed_RNA"/>
</dbReference>
<organism evidence="3">
    <name type="scientific">Palpitomonas bilix</name>
    <dbReference type="NCBI Taxonomy" id="652834"/>
    <lineage>
        <taxon>Eukaryota</taxon>
        <taxon>Eukaryota incertae sedis</taxon>
    </lineage>
</organism>
<dbReference type="InterPro" id="IPR009943">
    <property type="entry name" value="DUF1475"/>
</dbReference>
<evidence type="ECO:0000313" key="2">
    <source>
        <dbReference type="EMBL" id="CAE0248557.1"/>
    </source>
</evidence>
<dbReference type="EMBL" id="HBIB01016617">
    <property type="protein sequence ID" value="CAE0248557.1"/>
    <property type="molecule type" value="Transcribed_RNA"/>
</dbReference>
<sequence>MSSEASEKGSGSKGWRTVCITITSALLCAMLITIYYTIEIDGSPLRAELLTPWMICTLQDLYSSVLLIFGWVVYKERNVIVCAFWLVAFFLPGICGDDCVRSSATVEDEEQQCRIVFLAKV</sequence>
<accession>A0A7S3D8N9</accession>
<dbReference type="Pfam" id="PF07343">
    <property type="entry name" value="DUF1475"/>
    <property type="match status" value="1"/>
</dbReference>
<gene>
    <name evidence="2" type="ORF">PBIL07802_LOCUS10753</name>
    <name evidence="3" type="ORF">PBIL07802_LOCUS10754</name>
</gene>
<name>A0A7S3D8N9_9EUKA</name>
<feature type="transmembrane region" description="Helical" evidence="1">
    <location>
        <begin position="50"/>
        <end position="72"/>
    </location>
</feature>
<protein>
    <submittedName>
        <fullName evidence="3">Uncharacterized protein</fullName>
    </submittedName>
</protein>
<evidence type="ECO:0000256" key="1">
    <source>
        <dbReference type="SAM" id="Phobius"/>
    </source>
</evidence>
<keyword evidence="1" id="KW-0812">Transmembrane</keyword>
<proteinExistence type="predicted"/>
<reference evidence="3" key="1">
    <citation type="submission" date="2021-01" db="EMBL/GenBank/DDBJ databases">
        <authorList>
            <person name="Corre E."/>
            <person name="Pelletier E."/>
            <person name="Niang G."/>
            <person name="Scheremetjew M."/>
            <person name="Finn R."/>
            <person name="Kale V."/>
            <person name="Holt S."/>
            <person name="Cochrane G."/>
            <person name="Meng A."/>
            <person name="Brown T."/>
            <person name="Cohen L."/>
        </authorList>
    </citation>
    <scope>NUCLEOTIDE SEQUENCE</scope>
    <source>
        <strain evidence="3">NIES-2562</strain>
    </source>
</reference>
<dbReference type="AlphaFoldDB" id="A0A7S3D8N9"/>
<keyword evidence="1" id="KW-0472">Membrane</keyword>
<feature type="transmembrane region" description="Helical" evidence="1">
    <location>
        <begin position="78"/>
        <end position="95"/>
    </location>
</feature>
<evidence type="ECO:0000313" key="3">
    <source>
        <dbReference type="EMBL" id="CAE0248558.1"/>
    </source>
</evidence>